<proteinExistence type="predicted"/>
<comment type="caution">
    <text evidence="1">The sequence shown here is derived from an EMBL/GenBank/DDBJ whole genome shotgun (WGS) entry which is preliminary data.</text>
</comment>
<keyword evidence="2" id="KW-1185">Reference proteome</keyword>
<evidence type="ECO:0000313" key="2">
    <source>
        <dbReference type="Proteomes" id="UP001341840"/>
    </source>
</evidence>
<dbReference type="EMBL" id="JASCZI010241754">
    <property type="protein sequence ID" value="MED6206399.1"/>
    <property type="molecule type" value="Genomic_DNA"/>
</dbReference>
<sequence>MFASHGRILIDQVMQLYDQVLETRTDTPGVDPSDLGHVADVPMMADPVDVVSPSGHTRESESGSRDDDFVLATPVGTRFLLAPHSWSIVDSHFHMLHLDAMEDERLINKRGGAGHMVVKNYSIRRAAECKVLESDSMKYCYLCK</sequence>
<reference evidence="1 2" key="1">
    <citation type="journal article" date="2023" name="Plants (Basel)">
        <title>Bridging the Gap: Combining Genomics and Transcriptomics Approaches to Understand Stylosanthes scabra, an Orphan Legume from the Brazilian Caatinga.</title>
        <authorList>
            <person name="Ferreira-Neto J.R.C."/>
            <person name="da Silva M.D."/>
            <person name="Binneck E."/>
            <person name="de Melo N.F."/>
            <person name="da Silva R.H."/>
            <person name="de Melo A.L.T.M."/>
            <person name="Pandolfi V."/>
            <person name="Bustamante F.O."/>
            <person name="Brasileiro-Vidal A.C."/>
            <person name="Benko-Iseppon A.M."/>
        </authorList>
    </citation>
    <scope>NUCLEOTIDE SEQUENCE [LARGE SCALE GENOMIC DNA]</scope>
    <source>
        <tissue evidence="1">Leaves</tissue>
    </source>
</reference>
<gene>
    <name evidence="1" type="ORF">PIB30_026344</name>
</gene>
<accession>A0ABU6YAV6</accession>
<organism evidence="1 2">
    <name type="scientific">Stylosanthes scabra</name>
    <dbReference type="NCBI Taxonomy" id="79078"/>
    <lineage>
        <taxon>Eukaryota</taxon>
        <taxon>Viridiplantae</taxon>
        <taxon>Streptophyta</taxon>
        <taxon>Embryophyta</taxon>
        <taxon>Tracheophyta</taxon>
        <taxon>Spermatophyta</taxon>
        <taxon>Magnoliopsida</taxon>
        <taxon>eudicotyledons</taxon>
        <taxon>Gunneridae</taxon>
        <taxon>Pentapetalae</taxon>
        <taxon>rosids</taxon>
        <taxon>fabids</taxon>
        <taxon>Fabales</taxon>
        <taxon>Fabaceae</taxon>
        <taxon>Papilionoideae</taxon>
        <taxon>50 kb inversion clade</taxon>
        <taxon>dalbergioids sensu lato</taxon>
        <taxon>Dalbergieae</taxon>
        <taxon>Pterocarpus clade</taxon>
        <taxon>Stylosanthes</taxon>
    </lineage>
</organism>
<protein>
    <submittedName>
        <fullName evidence="1">Uncharacterized protein</fullName>
    </submittedName>
</protein>
<evidence type="ECO:0000313" key="1">
    <source>
        <dbReference type="EMBL" id="MED6206399.1"/>
    </source>
</evidence>
<dbReference type="Proteomes" id="UP001341840">
    <property type="component" value="Unassembled WGS sequence"/>
</dbReference>
<name>A0ABU6YAV6_9FABA</name>